<dbReference type="Proteomes" id="UP000231470">
    <property type="component" value="Segment"/>
</dbReference>
<evidence type="ECO:0000313" key="1">
    <source>
        <dbReference type="EMBL" id="ANM47214.1"/>
    </source>
</evidence>
<dbReference type="KEGG" id="vg:40092496"/>
<evidence type="ECO:0000313" key="2">
    <source>
        <dbReference type="EMBL" id="APD20122.1"/>
    </source>
</evidence>
<reference evidence="1 4" key="2">
    <citation type="journal article" date="2017" name="Arch. Virol.">
        <title>First complete genome sequence of a virulent bacteriophage infecting the opportunistic pathogen Serratia rubidaea.</title>
        <authorList>
            <person name="Xing S."/>
            <person name="Ma T."/>
            <person name="Zhang X."/>
            <person name="Huang Y."/>
            <person name="Mi Z."/>
            <person name="Sun Q."/>
            <person name="An X."/>
            <person name="Fan H."/>
            <person name="Wu S."/>
            <person name="Wei L."/>
            <person name="Tong Y."/>
        </authorList>
    </citation>
    <scope>NUCLEOTIDE SEQUENCE [LARGE SCALE GENOMIC DNA]</scope>
</reference>
<evidence type="ECO:0000313" key="4">
    <source>
        <dbReference type="Proteomes" id="UP000231470"/>
    </source>
</evidence>
<dbReference type="RefSeq" id="YP_009616015.1">
    <property type="nucleotide sequence ID" value="NC_042047.1"/>
</dbReference>
<protein>
    <submittedName>
        <fullName evidence="2">Tail fibers protein</fullName>
    </submittedName>
</protein>
<dbReference type="OrthoDB" id="10340at10239"/>
<dbReference type="GeneID" id="40092496"/>
<accession>A0A1J0MGQ6</accession>
<sequence>MKTQFNQPQGSTSRETNKEAIARVYGIKKSDVAYVNNGLIVDDYKILYDKATQTSYYVGNATGNIQSWSVTSKYISITTNFGVFPCFKASVSKGIIPTISDLRNLRFDEVDQTVEVFEHTVDQNSGGGIWYCYSLNNPNSLIDDNGCQIINNYGQVIRRKDVKSLYSDMFGLVPGGDFDSVIQNMFKASRTFNIEEAWICHMGRDNPKPRSNGGNVFDLSDGMSFYVKGVGGGRFGASIVHAGNNICMRFRRDYNTSKEFWISGGVEGLRIVGQGDSFSGTNSYVNATAIEISDLWGANLNHIFISGYTGNSSGSAISLYNETGWTEGTELNDIVIRQSVNGLWLHRNPVSGSGATDSFFKTVGNLDINAGVSGTAINFIKIGDGTSAGKCLLYGHDIMLTGWMSNGSWHNGILVTNYSTCLNGKFRLNFDGYGISSSASSEVIHLIRLGGSESLFDCDVVNTSGQTDGYPLSMLKLLMNSCVYLDDSTVFDSSIIKGRPLVRAKGLTVRYTGTFTQAECISGMSYQLNGLVPGTKLKVTLRSWGNNSKYEAVTQYWDVEVRGTDLPCIVKPTLASGTSLTTSNVSGGVINGVTTAKAQFMQTASTSADAVTQVNTTTANALASATLTTSQLQINSTFNTSLTLTNGQANNGISYAANSGRKINIVLPADADATQPMPYTVEIEVL</sequence>
<dbReference type="Gene3D" id="3.30.2020.50">
    <property type="match status" value="1"/>
</dbReference>
<name>A0A1J0MGQ6_9CAUD</name>
<dbReference type="EMBL" id="KX147096">
    <property type="protein sequence ID" value="ANM47214.1"/>
    <property type="molecule type" value="Genomic_DNA"/>
</dbReference>
<proteinExistence type="predicted"/>
<dbReference type="Proteomes" id="UP000230444">
    <property type="component" value="Segment"/>
</dbReference>
<reference evidence="2 3" key="1">
    <citation type="submission" date="2016-11" db="EMBL/GenBank/DDBJ databases">
        <title>Complete genome of the first virulent bacteriophage infecting the opportunist pathogen Serratia rubidaea.</title>
        <authorList>
            <person name="Xing S."/>
            <person name="Ma T."/>
            <person name="Zhang X."/>
            <person name="Huang Y."/>
            <person name="Mi Z."/>
            <person name="Sun Q."/>
            <person name="An X."/>
            <person name="Fan H."/>
            <person name="Wu S."/>
            <person name="Lin W."/>
            <person name="Tong Y."/>
        </authorList>
    </citation>
    <scope>NUCLEOTIDE SEQUENCE [LARGE SCALE GENOMIC DNA]</scope>
</reference>
<dbReference type="EMBL" id="KY073123">
    <property type="protein sequence ID" value="APD20122.1"/>
    <property type="molecule type" value="Genomic_DNA"/>
</dbReference>
<evidence type="ECO:0000313" key="3">
    <source>
        <dbReference type="Proteomes" id="UP000230444"/>
    </source>
</evidence>
<keyword evidence="4" id="KW-1185">Reference proteome</keyword>
<organism evidence="2 3">
    <name type="scientific">Serratia phage vB_Sru_IME250</name>
    <dbReference type="NCBI Taxonomy" id="1852640"/>
    <lineage>
        <taxon>Viruses</taxon>
        <taxon>Duplodnaviria</taxon>
        <taxon>Heunggongvirae</taxon>
        <taxon>Uroviricota</taxon>
        <taxon>Caudoviricetes</taxon>
        <taxon>Pantevenvirales</taxon>
        <taxon>Ackermannviridae</taxon>
        <taxon>Taipeivirus</taxon>
        <taxon>Taipeivirus IME250</taxon>
    </lineage>
</organism>